<dbReference type="Pfam" id="PF01381">
    <property type="entry name" value="HTH_3"/>
    <property type="match status" value="1"/>
</dbReference>
<dbReference type="Proteomes" id="UP000093199">
    <property type="component" value="Unassembled WGS sequence"/>
</dbReference>
<keyword evidence="5" id="KW-1185">Reference proteome</keyword>
<accession>A0A1C0YDC4</accession>
<dbReference type="RefSeq" id="WP_066545164.1">
    <property type="nucleotide sequence ID" value="NZ_MASJ01000016.1"/>
</dbReference>
<dbReference type="InterPro" id="IPR011990">
    <property type="entry name" value="TPR-like_helical_dom_sf"/>
</dbReference>
<dbReference type="InterPro" id="IPR001387">
    <property type="entry name" value="Cro/C1-type_HTH"/>
</dbReference>
<dbReference type="STRING" id="33978.A6M13_13915"/>
<proteinExistence type="predicted"/>
<feature type="repeat" description="TPR" evidence="2">
    <location>
        <begin position="160"/>
        <end position="193"/>
    </location>
</feature>
<sequence>MQPQTIGQRIRILRKERKMTLQQLAGERLTKGMLSLIENDKAQPSMESLRYIAQQLHVDISTLVEEAPTVDVVALLQQAEQLRDDYYESASFAEEYERRMKIITFLAPYTDTFTYKRFEEIRLLEMYASLVGVDEPEKAQPLLENIIDYYTQIGATSHVVEGYLAIGRLYFKEESYEESYRYLLEAHTLMQQNLHVIDTLTKLNVYFLLVIMASAIGDSTAMLRYMDEAMKLTKQEQVYYRMNDFYRVQYIHALQTDRPKTYYYLEKMEQFAMFTEDKMELLLCKYMHAHHLNFVEQRYEDTITFIQSLTEHQTYADEVLKGRFLAELGIAHYYVGCYEEALHMFEQTGTTKYMKHPLDLSFHYLANAFKGQTYAKLGDIEKAKKEILYAKDAVKAFPTNLYTDEIERIYEDVFSKRP</sequence>
<evidence type="ECO:0000259" key="3">
    <source>
        <dbReference type="PROSITE" id="PS50943"/>
    </source>
</evidence>
<dbReference type="CDD" id="cd00093">
    <property type="entry name" value="HTH_XRE"/>
    <property type="match status" value="1"/>
</dbReference>
<evidence type="ECO:0000256" key="2">
    <source>
        <dbReference type="PROSITE-ProRule" id="PRU00339"/>
    </source>
</evidence>
<evidence type="ECO:0000256" key="1">
    <source>
        <dbReference type="ARBA" id="ARBA00023125"/>
    </source>
</evidence>
<organism evidence="4 5">
    <name type="scientific">Caryophanon tenue</name>
    <dbReference type="NCBI Taxonomy" id="33978"/>
    <lineage>
        <taxon>Bacteria</taxon>
        <taxon>Bacillati</taxon>
        <taxon>Bacillota</taxon>
        <taxon>Bacilli</taxon>
        <taxon>Bacillales</taxon>
        <taxon>Caryophanaceae</taxon>
        <taxon>Caryophanon</taxon>
    </lineage>
</organism>
<dbReference type="InterPro" id="IPR019734">
    <property type="entry name" value="TPR_rpt"/>
</dbReference>
<gene>
    <name evidence="4" type="ORF">A6M13_13915</name>
</gene>
<feature type="domain" description="HTH cro/C1-type" evidence="3">
    <location>
        <begin position="10"/>
        <end position="63"/>
    </location>
</feature>
<evidence type="ECO:0000313" key="4">
    <source>
        <dbReference type="EMBL" id="OCS85139.1"/>
    </source>
</evidence>
<dbReference type="PROSITE" id="PS50005">
    <property type="entry name" value="TPR"/>
    <property type="match status" value="1"/>
</dbReference>
<dbReference type="SUPFAM" id="SSF47413">
    <property type="entry name" value="lambda repressor-like DNA-binding domains"/>
    <property type="match status" value="1"/>
</dbReference>
<dbReference type="GO" id="GO:0005829">
    <property type="term" value="C:cytosol"/>
    <property type="evidence" value="ECO:0007669"/>
    <property type="project" value="TreeGrafter"/>
</dbReference>
<comment type="caution">
    <text evidence="4">The sequence shown here is derived from an EMBL/GenBank/DDBJ whole genome shotgun (WGS) entry which is preliminary data.</text>
</comment>
<dbReference type="OrthoDB" id="290878at2"/>
<dbReference type="SMART" id="SM00530">
    <property type="entry name" value="HTH_XRE"/>
    <property type="match status" value="1"/>
</dbReference>
<keyword evidence="1" id="KW-0238">DNA-binding</keyword>
<dbReference type="PANTHER" id="PTHR46797">
    <property type="entry name" value="HTH-TYPE TRANSCRIPTIONAL REGULATOR"/>
    <property type="match status" value="1"/>
</dbReference>
<dbReference type="PANTHER" id="PTHR46797:SF1">
    <property type="entry name" value="METHYLPHOSPHONATE SYNTHASE"/>
    <property type="match status" value="1"/>
</dbReference>
<keyword evidence="2" id="KW-0802">TPR repeat</keyword>
<dbReference type="InterPro" id="IPR050807">
    <property type="entry name" value="TransReg_Diox_bact_type"/>
</dbReference>
<dbReference type="PROSITE" id="PS50943">
    <property type="entry name" value="HTH_CROC1"/>
    <property type="match status" value="1"/>
</dbReference>
<dbReference type="GO" id="GO:0003700">
    <property type="term" value="F:DNA-binding transcription factor activity"/>
    <property type="evidence" value="ECO:0007669"/>
    <property type="project" value="TreeGrafter"/>
</dbReference>
<dbReference type="GO" id="GO:0003677">
    <property type="term" value="F:DNA binding"/>
    <property type="evidence" value="ECO:0007669"/>
    <property type="project" value="UniProtKB-KW"/>
</dbReference>
<dbReference type="AlphaFoldDB" id="A0A1C0YDC4"/>
<protein>
    <recommendedName>
        <fullName evidence="3">HTH cro/C1-type domain-containing protein</fullName>
    </recommendedName>
</protein>
<dbReference type="SUPFAM" id="SSF48452">
    <property type="entry name" value="TPR-like"/>
    <property type="match status" value="2"/>
</dbReference>
<dbReference type="InterPro" id="IPR010982">
    <property type="entry name" value="Lambda_DNA-bd_dom_sf"/>
</dbReference>
<name>A0A1C0YDC4_9BACL</name>
<dbReference type="EMBL" id="MASJ01000016">
    <property type="protein sequence ID" value="OCS85139.1"/>
    <property type="molecule type" value="Genomic_DNA"/>
</dbReference>
<evidence type="ECO:0000313" key="5">
    <source>
        <dbReference type="Proteomes" id="UP000093199"/>
    </source>
</evidence>
<reference evidence="4 5" key="1">
    <citation type="submission" date="2016-07" db="EMBL/GenBank/DDBJ databases">
        <title>Caryophanon tenue genome sequencing.</title>
        <authorList>
            <person name="Verma A."/>
            <person name="Pal Y."/>
            <person name="Krishnamurthi S."/>
        </authorList>
    </citation>
    <scope>NUCLEOTIDE SEQUENCE [LARGE SCALE GENOMIC DNA]</scope>
    <source>
        <strain evidence="4 5">DSM 14152</strain>
    </source>
</reference>
<dbReference type="Gene3D" id="1.25.40.10">
    <property type="entry name" value="Tetratricopeptide repeat domain"/>
    <property type="match status" value="2"/>
</dbReference>